<dbReference type="AlphaFoldDB" id="A0AAD5XK52"/>
<gene>
    <name evidence="1" type="ORF">HK100_007137</name>
</gene>
<organism evidence="1 2">
    <name type="scientific">Physocladia obscura</name>
    <dbReference type="NCBI Taxonomy" id="109957"/>
    <lineage>
        <taxon>Eukaryota</taxon>
        <taxon>Fungi</taxon>
        <taxon>Fungi incertae sedis</taxon>
        <taxon>Chytridiomycota</taxon>
        <taxon>Chytridiomycota incertae sedis</taxon>
        <taxon>Chytridiomycetes</taxon>
        <taxon>Chytridiales</taxon>
        <taxon>Chytriomycetaceae</taxon>
        <taxon>Physocladia</taxon>
    </lineage>
</organism>
<comment type="caution">
    <text evidence="1">The sequence shown here is derived from an EMBL/GenBank/DDBJ whole genome shotgun (WGS) entry which is preliminary data.</text>
</comment>
<sequence length="481" mass="55889">MGDDSKRKDSWSAAIELKKQIAKSTNHTSEKLLVYDKVVFEPWKHSDSFSSFPRVTYFNGHRGCNENLYAVMSRLKLNFNVVNPRNVTHYGMREIDAERLIESGYVERLCDASDVIVIADTLPDARGILLSLVHPDESKRCKSNIVIELTNRFDWMVGNKTEYFDMIETLVDDPPRNLFWTANNPFEAHWMHAQVGKVPKIKLLRSLGAWNVEAFSDAKVNYSEKINSLAIIKNEDIIDRPIIGDILRYYCMPVKVLPKKYGGPKGLLKYKGFIEFPYQVSVMKFYENVAHGVPQIIPTPRFLRIIAQTNNHHLIRPWLDRLITTQLFLSNRTAYSEMNLKKKSKEIDGSIAKLAENYFKDLEKTNPILSRRKVGLAVKPENRRNKNINQKTQPEIDEGPYNAPWTDIVDFYNSEFSPFVYYFDSFAELADLINKPWDEFDYKNVREEGPKYYASVRKQSLATWVSMFHQMGYENIEEYVG</sequence>
<dbReference type="Proteomes" id="UP001211907">
    <property type="component" value="Unassembled WGS sequence"/>
</dbReference>
<reference evidence="1" key="1">
    <citation type="submission" date="2020-05" db="EMBL/GenBank/DDBJ databases">
        <title>Phylogenomic resolution of chytrid fungi.</title>
        <authorList>
            <person name="Stajich J.E."/>
            <person name="Amses K."/>
            <person name="Simmons R."/>
            <person name="Seto K."/>
            <person name="Myers J."/>
            <person name="Bonds A."/>
            <person name="Quandt C.A."/>
            <person name="Barry K."/>
            <person name="Liu P."/>
            <person name="Grigoriev I."/>
            <person name="Longcore J.E."/>
            <person name="James T.Y."/>
        </authorList>
    </citation>
    <scope>NUCLEOTIDE SEQUENCE</scope>
    <source>
        <strain evidence="1">JEL0513</strain>
    </source>
</reference>
<evidence type="ECO:0000313" key="1">
    <source>
        <dbReference type="EMBL" id="KAJ3130938.1"/>
    </source>
</evidence>
<accession>A0AAD5XK52</accession>
<protein>
    <submittedName>
        <fullName evidence="1">Uncharacterized protein</fullName>
    </submittedName>
</protein>
<proteinExistence type="predicted"/>
<name>A0AAD5XK52_9FUNG</name>
<evidence type="ECO:0000313" key="2">
    <source>
        <dbReference type="Proteomes" id="UP001211907"/>
    </source>
</evidence>
<dbReference type="EMBL" id="JADGJH010000335">
    <property type="protein sequence ID" value="KAJ3130938.1"/>
    <property type="molecule type" value="Genomic_DNA"/>
</dbReference>
<keyword evidence="2" id="KW-1185">Reference proteome</keyword>